<dbReference type="EMBL" id="LPNM01000007">
    <property type="protein sequence ID" value="OEJ85706.1"/>
    <property type="molecule type" value="Genomic_DNA"/>
</dbReference>
<evidence type="ECO:0000313" key="3">
    <source>
        <dbReference type="Proteomes" id="UP000095728"/>
    </source>
</evidence>
<feature type="transmembrane region" description="Helical" evidence="1">
    <location>
        <begin position="121"/>
        <end position="142"/>
    </location>
</feature>
<reference evidence="3" key="1">
    <citation type="journal article" date="2016" name="Genome Announc.">
        <title>Genome sequences of three species of Hanseniaspora isolated from spontaneous wine fermentations.</title>
        <authorList>
            <person name="Sternes P.R."/>
            <person name="Lee D."/>
            <person name="Kutyna D.R."/>
            <person name="Borneman A.R."/>
        </authorList>
    </citation>
    <scope>NUCLEOTIDE SEQUENCE [LARGE SCALE GENOMIC DNA]</scope>
    <source>
        <strain evidence="3">AWRI3579</strain>
    </source>
</reference>
<accession>A0A1E5RFT3</accession>
<proteinExistence type="predicted"/>
<dbReference type="InParanoid" id="A0A1E5RFT3"/>
<dbReference type="AlphaFoldDB" id="A0A1E5RFT3"/>
<dbReference type="GO" id="GO:0032185">
    <property type="term" value="P:septin cytoskeleton organization"/>
    <property type="evidence" value="ECO:0007669"/>
    <property type="project" value="TreeGrafter"/>
</dbReference>
<dbReference type="Pfam" id="PF06687">
    <property type="entry name" value="SUR7"/>
    <property type="match status" value="1"/>
</dbReference>
<dbReference type="FunCoup" id="A0A1E5RFT3">
    <property type="interactions" value="68"/>
</dbReference>
<keyword evidence="3" id="KW-1185">Reference proteome</keyword>
<evidence type="ECO:0000313" key="2">
    <source>
        <dbReference type="EMBL" id="OEJ85706.1"/>
    </source>
</evidence>
<dbReference type="STRING" id="56408.A0A1E5RFT3"/>
<dbReference type="PANTHER" id="PTHR36414:SF1">
    <property type="entry name" value="PROTEIN SUR7"/>
    <property type="match status" value="1"/>
</dbReference>
<dbReference type="GO" id="GO:0031505">
    <property type="term" value="P:fungal-type cell wall organization"/>
    <property type="evidence" value="ECO:0007669"/>
    <property type="project" value="TreeGrafter"/>
</dbReference>
<keyword evidence="1" id="KW-0812">Transmembrane</keyword>
<keyword evidence="1" id="KW-1133">Transmembrane helix</keyword>
<dbReference type="OrthoDB" id="5419460at2759"/>
<evidence type="ECO:0000256" key="1">
    <source>
        <dbReference type="SAM" id="Phobius"/>
    </source>
</evidence>
<dbReference type="PANTHER" id="PTHR36414">
    <property type="entry name" value="PROTEIN SUR7"/>
    <property type="match status" value="1"/>
</dbReference>
<dbReference type="InterPro" id="IPR009571">
    <property type="entry name" value="SUR7/Rim9-like_fungi"/>
</dbReference>
<feature type="transmembrane region" description="Helical" evidence="1">
    <location>
        <begin position="12"/>
        <end position="31"/>
    </location>
</feature>
<comment type="caution">
    <text evidence="2">The sequence shown here is derived from an EMBL/GenBank/DDBJ whole genome shotgun (WGS) entry which is preliminary data.</text>
</comment>
<dbReference type="GO" id="GO:0045121">
    <property type="term" value="C:membrane raft"/>
    <property type="evidence" value="ECO:0007669"/>
    <property type="project" value="TreeGrafter"/>
</dbReference>
<sequence>MALLSIGNRIITVLFMMGNVLLLIFMLFSGTTDSFPINRFYWLQANTSSIPNAEFSTSTWTFWGLCAKGSNGRADCSSNQGKLSPGYPLSPYDNFGTTTNVPSDFVKNRGTYYYLSRFDFAFVWLALIFSGVNLLIYAFTFCSYSFIRVVWFLQVLATLFIMANAAVQTACVVMARNAFNHNGQNGEIGVCMMAMLWATCFMGIVLFFTTGGTFIKRAYKAHKEYVQMQKYKEDSEKYQQQVALANGPTNLGPGAPLYSNPPIVPMQSTKEPLQETEYSHQQQLHQEQPNGEGNYEFHQSYENVARPQSMIQSEHNAVLGNTTNANTTNANNTAAPSIRGTADIRSNVTHQTSNSNNKYGIKFFKVRRTQEEQTDEDSV</sequence>
<feature type="transmembrane region" description="Helical" evidence="1">
    <location>
        <begin position="195"/>
        <end position="215"/>
    </location>
</feature>
<dbReference type="Proteomes" id="UP000095728">
    <property type="component" value="Unassembled WGS sequence"/>
</dbReference>
<protein>
    <submittedName>
        <fullName evidence="2">Protein SUR7</fullName>
    </submittedName>
</protein>
<feature type="transmembrane region" description="Helical" evidence="1">
    <location>
        <begin position="149"/>
        <end position="175"/>
    </location>
</feature>
<organism evidence="2 3">
    <name type="scientific">Hanseniaspora osmophila</name>
    <dbReference type="NCBI Taxonomy" id="56408"/>
    <lineage>
        <taxon>Eukaryota</taxon>
        <taxon>Fungi</taxon>
        <taxon>Dikarya</taxon>
        <taxon>Ascomycota</taxon>
        <taxon>Saccharomycotina</taxon>
        <taxon>Saccharomycetes</taxon>
        <taxon>Saccharomycodales</taxon>
        <taxon>Saccharomycodaceae</taxon>
        <taxon>Hanseniaspora</taxon>
    </lineage>
</organism>
<name>A0A1E5RFT3_9ASCO</name>
<gene>
    <name evidence="2" type="ORF">AWRI3579_g2192</name>
</gene>
<dbReference type="GO" id="GO:0006897">
    <property type="term" value="P:endocytosis"/>
    <property type="evidence" value="ECO:0007669"/>
    <property type="project" value="TreeGrafter"/>
</dbReference>
<keyword evidence="1" id="KW-0472">Membrane</keyword>
<dbReference type="GO" id="GO:0030866">
    <property type="term" value="P:cortical actin cytoskeleton organization"/>
    <property type="evidence" value="ECO:0007669"/>
    <property type="project" value="TreeGrafter"/>
</dbReference>
<dbReference type="GO" id="GO:0005886">
    <property type="term" value="C:plasma membrane"/>
    <property type="evidence" value="ECO:0007669"/>
    <property type="project" value="InterPro"/>
</dbReference>
<dbReference type="GO" id="GO:0005938">
    <property type="term" value="C:cell cortex"/>
    <property type="evidence" value="ECO:0007669"/>
    <property type="project" value="TreeGrafter"/>
</dbReference>